<dbReference type="RefSeq" id="XP_046599410.1">
    <property type="nucleotide sequence ID" value="XM_046743454.1"/>
</dbReference>
<accession>A0ABM3GGR2</accession>
<sequence>MDCCNYVQPYNSGTGHFYHQQNHFYYENMNAYASYNGSMTPGSNAIETNVRYNRLPPAYPTDYVYNPKEARLRKAMREQSRELSRQSILQTAIASAASSGNGSGSGAVTSSSFLNHPLSCSSSSTGGTASPLQNGSPSVNSGRIINPWFPVGPASSSAHLKPIISPRMMAAHQRTLEKTKEAMRKQVECAASGVFSSGGAANPSSGSGYPGEFGSRNSPATSANDYCIIAEFGEGQKWHPYQNGGNPYHGRGGAAMPKVGLHPNANVHGPWTQFCGLPLQTSAVQNPVIRPSRQMVFLQEQQSQHCNAFTDEMQMSYVQAKMEPNHRLHLAYSGQGDPQVKASVSPAQIQQHQQQQQQQHQHRLQHEEVNECGEASQVWDSEATAGSSSGVAGVSNIIDDQTPQDQDEEDGSRQTNEVREEAARQKPINGNKQPLPGFHQAFGSTEIGRFSRSEFFANMVGDGSNVSSNRGNPQQQQQQRQVSPDCDLKGNAIGRSSSAFFNSQQSNHHGPGVSSFGNINNFGNVALAAYYNDIRSPANPVVANPRWHSPYVGVIGSEI</sequence>
<evidence type="ECO:0000313" key="2">
    <source>
        <dbReference type="Proteomes" id="UP000829291"/>
    </source>
</evidence>
<evidence type="ECO:0000313" key="3">
    <source>
        <dbReference type="RefSeq" id="XP_046599410.1"/>
    </source>
</evidence>
<proteinExistence type="predicted"/>
<organism evidence="2 3">
    <name type="scientific">Neodiprion lecontei</name>
    <name type="common">Redheaded pine sawfly</name>
    <dbReference type="NCBI Taxonomy" id="441921"/>
    <lineage>
        <taxon>Eukaryota</taxon>
        <taxon>Metazoa</taxon>
        <taxon>Ecdysozoa</taxon>
        <taxon>Arthropoda</taxon>
        <taxon>Hexapoda</taxon>
        <taxon>Insecta</taxon>
        <taxon>Pterygota</taxon>
        <taxon>Neoptera</taxon>
        <taxon>Endopterygota</taxon>
        <taxon>Hymenoptera</taxon>
        <taxon>Tenthredinoidea</taxon>
        <taxon>Diprionidae</taxon>
        <taxon>Diprioninae</taxon>
        <taxon>Neodiprion</taxon>
    </lineage>
</organism>
<keyword evidence="2" id="KW-1185">Reference proteome</keyword>
<name>A0ABM3GGR2_NEOLC</name>
<feature type="compositionally biased region" description="Polar residues" evidence="1">
    <location>
        <begin position="464"/>
        <end position="473"/>
    </location>
</feature>
<feature type="compositionally biased region" description="Low complexity" evidence="1">
    <location>
        <begin position="348"/>
        <end position="359"/>
    </location>
</feature>
<protein>
    <submittedName>
        <fullName evidence="3">Uncharacterized protein LOC107219825</fullName>
    </submittedName>
</protein>
<dbReference type="Proteomes" id="UP000829291">
    <property type="component" value="Chromosome 1"/>
</dbReference>
<gene>
    <name evidence="3" type="primary">LOC107219825</name>
</gene>
<feature type="region of interest" description="Disordered" evidence="1">
    <location>
        <begin position="461"/>
        <end position="489"/>
    </location>
</feature>
<dbReference type="GeneID" id="107219825"/>
<reference evidence="3" key="1">
    <citation type="submission" date="2025-08" db="UniProtKB">
        <authorList>
            <consortium name="RefSeq"/>
        </authorList>
    </citation>
    <scope>IDENTIFICATION</scope>
    <source>
        <tissue evidence="3">Thorax and Abdomen</tissue>
    </source>
</reference>
<feature type="region of interest" description="Disordered" evidence="1">
    <location>
        <begin position="331"/>
        <end position="441"/>
    </location>
</feature>
<evidence type="ECO:0000256" key="1">
    <source>
        <dbReference type="SAM" id="MobiDB-lite"/>
    </source>
</evidence>
<feature type="compositionally biased region" description="Low complexity" evidence="1">
    <location>
        <begin position="385"/>
        <end position="404"/>
    </location>
</feature>